<name>A0A918J9U8_9ACTN</name>
<keyword evidence="1" id="KW-0560">Oxidoreductase</keyword>
<organism evidence="1 2">
    <name type="scientific">Streptomyces lucensis JCM 4490</name>
    <dbReference type="NCBI Taxonomy" id="1306176"/>
    <lineage>
        <taxon>Bacteria</taxon>
        <taxon>Bacillati</taxon>
        <taxon>Actinomycetota</taxon>
        <taxon>Actinomycetes</taxon>
        <taxon>Kitasatosporales</taxon>
        <taxon>Streptomycetaceae</taxon>
        <taxon>Streptomyces</taxon>
    </lineage>
</organism>
<keyword evidence="2" id="KW-1185">Reference proteome</keyword>
<dbReference type="Gene3D" id="3.50.50.60">
    <property type="entry name" value="FAD/NAD(P)-binding domain"/>
    <property type="match status" value="1"/>
</dbReference>
<protein>
    <submittedName>
        <fullName evidence="1">FAD-binding monooxygenase</fullName>
    </submittedName>
</protein>
<dbReference type="GO" id="GO:0004497">
    <property type="term" value="F:monooxygenase activity"/>
    <property type="evidence" value="ECO:0007669"/>
    <property type="project" value="UniProtKB-KW"/>
</dbReference>
<sequence length="411" mass="45048">MESDGTDSAGQGAPHRSQLHALLSMGETQLNRWFPGITEDLIRHGAQVGSGPAIQYYVDGVLKACVPDSMMLGATRPFLEDHMRQRVVALPNVQVRAARATGLLFTGSRVCGVRFQPRDSVTLCSGNEELDADLVVDAMGRSSRLGTWLREHGWDEPPLDRMRVDLGYATALFHRGQELPGTVIAHASPGPSTGYEQRLSEPGALTAVEANRWSVVIAGYGEYKPDRDPVEFLRRMRRCVAPLREVAGNCELDGDIQTFHFRESRRRNFTRLNRFPGGLLAVGDAVASVNPAYGQGLTLATLAASSLSAHLRAGASPRVPAWNYFRRLGVVVNAAWQVSTTADLAQPHVTGPYPRGYRMIRWAGDKVLEASVIDTAVNAEFMAVVNMHKHPRALAKPRTLLRAARVLATRR</sequence>
<dbReference type="InterPro" id="IPR036188">
    <property type="entry name" value="FAD/NAD-bd_sf"/>
</dbReference>
<gene>
    <name evidence="1" type="ORF">GCM10010503_40520</name>
</gene>
<dbReference type="PANTHER" id="PTHR43422">
    <property type="entry name" value="THIAMINE THIAZOLE SYNTHASE"/>
    <property type="match status" value="1"/>
</dbReference>
<keyword evidence="1" id="KW-0503">Monooxygenase</keyword>
<comment type="caution">
    <text evidence="1">The sequence shown here is derived from an EMBL/GenBank/DDBJ whole genome shotgun (WGS) entry which is preliminary data.</text>
</comment>
<dbReference type="AlphaFoldDB" id="A0A918J9U8"/>
<dbReference type="PANTHER" id="PTHR43422:SF3">
    <property type="entry name" value="THIAMINE THIAZOLE SYNTHASE"/>
    <property type="match status" value="1"/>
</dbReference>
<dbReference type="Proteomes" id="UP000620224">
    <property type="component" value="Unassembled WGS sequence"/>
</dbReference>
<accession>A0A918J9U8</accession>
<evidence type="ECO:0000313" key="1">
    <source>
        <dbReference type="EMBL" id="GGW59231.1"/>
    </source>
</evidence>
<evidence type="ECO:0000313" key="2">
    <source>
        <dbReference type="Proteomes" id="UP000620224"/>
    </source>
</evidence>
<reference evidence="1" key="1">
    <citation type="journal article" date="2014" name="Int. J. Syst. Evol. Microbiol.">
        <title>Complete genome sequence of Corynebacterium casei LMG S-19264T (=DSM 44701T), isolated from a smear-ripened cheese.</title>
        <authorList>
            <consortium name="US DOE Joint Genome Institute (JGI-PGF)"/>
            <person name="Walter F."/>
            <person name="Albersmeier A."/>
            <person name="Kalinowski J."/>
            <person name="Ruckert C."/>
        </authorList>
    </citation>
    <scope>NUCLEOTIDE SEQUENCE</scope>
    <source>
        <strain evidence="1">JCM 4490</strain>
    </source>
</reference>
<dbReference type="EMBL" id="BMUE01000008">
    <property type="protein sequence ID" value="GGW59231.1"/>
    <property type="molecule type" value="Genomic_DNA"/>
</dbReference>
<reference evidence="1" key="2">
    <citation type="submission" date="2020-09" db="EMBL/GenBank/DDBJ databases">
        <authorList>
            <person name="Sun Q."/>
            <person name="Ohkuma M."/>
        </authorList>
    </citation>
    <scope>NUCLEOTIDE SEQUENCE</scope>
    <source>
        <strain evidence="1">JCM 4490</strain>
    </source>
</reference>
<dbReference type="SUPFAM" id="SSF51905">
    <property type="entry name" value="FAD/NAD(P)-binding domain"/>
    <property type="match status" value="1"/>
</dbReference>
<proteinExistence type="predicted"/>